<evidence type="ECO:0000256" key="1">
    <source>
        <dbReference type="SAM" id="SignalP"/>
    </source>
</evidence>
<dbReference type="EMBL" id="JACHFZ010000001">
    <property type="protein sequence ID" value="MBB5291098.1"/>
    <property type="molecule type" value="Genomic_DNA"/>
</dbReference>
<gene>
    <name evidence="3" type="ORF">HNQ67_000594</name>
</gene>
<organism evidence="3 4">
    <name type="scientific">Brevundimonas basaltis</name>
    <dbReference type="NCBI Taxonomy" id="472166"/>
    <lineage>
        <taxon>Bacteria</taxon>
        <taxon>Pseudomonadati</taxon>
        <taxon>Pseudomonadota</taxon>
        <taxon>Alphaproteobacteria</taxon>
        <taxon>Caulobacterales</taxon>
        <taxon>Caulobacteraceae</taxon>
        <taxon>Brevundimonas</taxon>
    </lineage>
</organism>
<accession>A0A7W8HXX3</accession>
<dbReference type="GO" id="GO:0016853">
    <property type="term" value="F:isomerase activity"/>
    <property type="evidence" value="ECO:0007669"/>
    <property type="project" value="UniProtKB-KW"/>
</dbReference>
<evidence type="ECO:0000313" key="4">
    <source>
        <dbReference type="Proteomes" id="UP000566663"/>
    </source>
</evidence>
<keyword evidence="4" id="KW-1185">Reference proteome</keyword>
<reference evidence="3 4" key="1">
    <citation type="submission" date="2020-08" db="EMBL/GenBank/DDBJ databases">
        <title>Genomic Encyclopedia of Type Strains, Phase IV (KMG-IV): sequencing the most valuable type-strain genomes for metagenomic binning, comparative biology and taxonomic classification.</title>
        <authorList>
            <person name="Goeker M."/>
        </authorList>
    </citation>
    <scope>NUCLEOTIDE SEQUENCE [LARGE SCALE GENOMIC DNA]</scope>
    <source>
        <strain evidence="3 4">DSM 25335</strain>
    </source>
</reference>
<dbReference type="SUPFAM" id="SSF54427">
    <property type="entry name" value="NTF2-like"/>
    <property type="match status" value="1"/>
</dbReference>
<dbReference type="Pfam" id="PF14534">
    <property type="entry name" value="DUF4440"/>
    <property type="match status" value="1"/>
</dbReference>
<comment type="caution">
    <text evidence="3">The sequence shown here is derived from an EMBL/GenBank/DDBJ whole genome shotgun (WGS) entry which is preliminary data.</text>
</comment>
<keyword evidence="3" id="KW-0413">Isomerase</keyword>
<protein>
    <submittedName>
        <fullName evidence="3">Ketosteroid isomerase-like protein</fullName>
    </submittedName>
</protein>
<evidence type="ECO:0000313" key="3">
    <source>
        <dbReference type="EMBL" id="MBB5291098.1"/>
    </source>
</evidence>
<sequence length="162" mass="17585">MKTSPIRLSFAACSCFLAVSCASLPTNSANEELRLMETSREWSQAAASGDVDAIIRYWADDAVVLMSGLPTFRGKEAIRTYVTESMKLPGFRISWEPVEAHVSASGDMGYLLERTQVTVPGPSGGLETQQFRTVTIWRKQGDGSWRNVVDIATPGAGATQAH</sequence>
<feature type="domain" description="DUF4440" evidence="2">
    <location>
        <begin position="37"/>
        <end position="146"/>
    </location>
</feature>
<name>A0A7W8HXX3_9CAUL</name>
<feature type="chain" id="PRO_5030808840" evidence="1">
    <location>
        <begin position="29"/>
        <end position="162"/>
    </location>
</feature>
<dbReference type="Gene3D" id="3.10.450.50">
    <property type="match status" value="1"/>
</dbReference>
<proteinExistence type="predicted"/>
<dbReference type="Proteomes" id="UP000566663">
    <property type="component" value="Unassembled WGS sequence"/>
</dbReference>
<keyword evidence="1" id="KW-0732">Signal</keyword>
<dbReference type="InterPro" id="IPR032710">
    <property type="entry name" value="NTF2-like_dom_sf"/>
</dbReference>
<dbReference type="AlphaFoldDB" id="A0A7W8HXX3"/>
<dbReference type="PROSITE" id="PS51257">
    <property type="entry name" value="PROKAR_LIPOPROTEIN"/>
    <property type="match status" value="1"/>
</dbReference>
<feature type="signal peptide" evidence="1">
    <location>
        <begin position="1"/>
        <end position="28"/>
    </location>
</feature>
<evidence type="ECO:0000259" key="2">
    <source>
        <dbReference type="Pfam" id="PF14534"/>
    </source>
</evidence>
<dbReference type="RefSeq" id="WP_183252169.1">
    <property type="nucleotide sequence ID" value="NZ_BAAAFF010000004.1"/>
</dbReference>
<dbReference type="InterPro" id="IPR027843">
    <property type="entry name" value="DUF4440"/>
</dbReference>